<sequence>MTGFIDINPPYLNPRYKSTVLRAPRKRLIQLPPEWFHRSPGPVFGRVAVRPGDNDLTTQHPGRPIGQFITLSGRVLDSDGRGVPHTLVEIWQANGAGRYVDTADPGLMPLDPNFTGAGRTLTDSSGHYRFRTIKPAAYPGRFRGMFRPAHIHVSVFGPDLGSRIITQCYFEGDPLLPFDAIAQSVGDPRGLDRLTARLNWDDTELGDVDAALAYDWDIVLRGREMTPREPLT</sequence>
<evidence type="ECO:0000256" key="3">
    <source>
        <dbReference type="ARBA" id="ARBA00023002"/>
    </source>
</evidence>
<proteinExistence type="inferred from homology"/>
<dbReference type="PANTHER" id="PTHR33711:SF10">
    <property type="entry name" value="INTRADIOL RING-CLEAVAGE DIOXYGENASES DOMAIN-CONTAINING PROTEIN"/>
    <property type="match status" value="1"/>
</dbReference>
<reference evidence="5 6" key="1">
    <citation type="submission" date="2019-11" db="EMBL/GenBank/DDBJ databases">
        <title>Draft genome of Amycolatopsis RM579.</title>
        <authorList>
            <person name="Duangmal K."/>
            <person name="Mingma R."/>
        </authorList>
    </citation>
    <scope>NUCLEOTIDE SEQUENCE [LARGE SCALE GENOMIC DNA]</scope>
    <source>
        <strain evidence="5 6">RM579</strain>
    </source>
</reference>
<comment type="similarity">
    <text evidence="1">Belongs to the intradiol ring-cleavage dioxygenase family.</text>
</comment>
<keyword evidence="2 5" id="KW-0223">Dioxygenase</keyword>
<dbReference type="InterPro" id="IPR015889">
    <property type="entry name" value="Intradiol_dOase_core"/>
</dbReference>
<feature type="domain" description="Intradiol ring-cleavage dioxygenases" evidence="4">
    <location>
        <begin position="71"/>
        <end position="99"/>
    </location>
</feature>
<evidence type="ECO:0000259" key="4">
    <source>
        <dbReference type="PROSITE" id="PS00083"/>
    </source>
</evidence>
<name>A0A6N7YJS2_9PSEU</name>
<keyword evidence="3" id="KW-0560">Oxidoreductase</keyword>
<keyword evidence="6" id="KW-1185">Reference proteome</keyword>
<dbReference type="Gene3D" id="2.60.130.10">
    <property type="entry name" value="Aromatic compound dioxygenase"/>
    <property type="match status" value="1"/>
</dbReference>
<evidence type="ECO:0000313" key="5">
    <source>
        <dbReference type="EMBL" id="MTD53165.1"/>
    </source>
</evidence>
<dbReference type="InterPro" id="IPR024756">
    <property type="entry name" value="PCDO_beta_N"/>
</dbReference>
<protein>
    <submittedName>
        <fullName evidence="5">Protocatechuate 3,4-dioxygenase subunit beta</fullName>
    </submittedName>
</protein>
<dbReference type="PANTHER" id="PTHR33711">
    <property type="entry name" value="DIOXYGENASE, PUTATIVE (AFU_ORTHOLOGUE AFUA_2G02910)-RELATED"/>
    <property type="match status" value="1"/>
</dbReference>
<dbReference type="InterPro" id="IPR050770">
    <property type="entry name" value="Intradiol_RC_Dioxygenase"/>
</dbReference>
<dbReference type="Pfam" id="PF00775">
    <property type="entry name" value="Dioxygenase_C"/>
    <property type="match status" value="1"/>
</dbReference>
<comment type="caution">
    <text evidence="5">The sequence shown here is derived from an EMBL/GenBank/DDBJ whole genome shotgun (WGS) entry which is preliminary data.</text>
</comment>
<dbReference type="GO" id="GO:0016702">
    <property type="term" value="F:oxidoreductase activity, acting on single donors with incorporation of molecular oxygen, incorporation of two atoms of oxygen"/>
    <property type="evidence" value="ECO:0007669"/>
    <property type="project" value="InterPro"/>
</dbReference>
<evidence type="ECO:0000256" key="2">
    <source>
        <dbReference type="ARBA" id="ARBA00022964"/>
    </source>
</evidence>
<dbReference type="GO" id="GO:0008199">
    <property type="term" value="F:ferric iron binding"/>
    <property type="evidence" value="ECO:0007669"/>
    <property type="project" value="InterPro"/>
</dbReference>
<evidence type="ECO:0000256" key="1">
    <source>
        <dbReference type="ARBA" id="ARBA00007825"/>
    </source>
</evidence>
<dbReference type="SUPFAM" id="SSF49482">
    <property type="entry name" value="Aromatic compound dioxygenase"/>
    <property type="match status" value="1"/>
</dbReference>
<evidence type="ECO:0000313" key="6">
    <source>
        <dbReference type="Proteomes" id="UP000440096"/>
    </source>
</evidence>
<dbReference type="Pfam" id="PF12391">
    <property type="entry name" value="PCDO_beta_N"/>
    <property type="match status" value="1"/>
</dbReference>
<accession>A0A6N7YJS2</accession>
<dbReference type="PROSITE" id="PS00083">
    <property type="entry name" value="INTRADIOL_DIOXYGENAS"/>
    <property type="match status" value="1"/>
</dbReference>
<dbReference type="Proteomes" id="UP000440096">
    <property type="component" value="Unassembled WGS sequence"/>
</dbReference>
<dbReference type="InterPro" id="IPR000627">
    <property type="entry name" value="Intradiol_dOase_C"/>
</dbReference>
<dbReference type="RefSeq" id="WP_312867480.1">
    <property type="nucleotide sequence ID" value="NZ_WMBA01000004.1"/>
</dbReference>
<dbReference type="AlphaFoldDB" id="A0A6N7YJS2"/>
<dbReference type="EMBL" id="WMBA01000004">
    <property type="protein sequence ID" value="MTD53165.1"/>
    <property type="molecule type" value="Genomic_DNA"/>
</dbReference>
<gene>
    <name evidence="5" type="ORF">GKO32_04110</name>
</gene>
<organism evidence="5 6">
    <name type="scientific">Amycolatopsis pithecellobii</name>
    <dbReference type="NCBI Taxonomy" id="664692"/>
    <lineage>
        <taxon>Bacteria</taxon>
        <taxon>Bacillati</taxon>
        <taxon>Actinomycetota</taxon>
        <taxon>Actinomycetes</taxon>
        <taxon>Pseudonocardiales</taxon>
        <taxon>Pseudonocardiaceae</taxon>
        <taxon>Amycolatopsis</taxon>
    </lineage>
</organism>